<keyword evidence="1" id="KW-0479">Metal-binding</keyword>
<dbReference type="AlphaFoldDB" id="A0A2G5E529"/>
<gene>
    <name evidence="4" type="ORF">AQUCO_01200280v1</name>
</gene>
<dbReference type="EMBL" id="KZ305029">
    <property type="protein sequence ID" value="PIA50882.1"/>
    <property type="molecule type" value="Genomic_DNA"/>
</dbReference>
<keyword evidence="5" id="KW-1185">Reference proteome</keyword>
<dbReference type="PANTHER" id="PTHR47593:SF8">
    <property type="entry name" value="OS12G0581900 PROTEIN"/>
    <property type="match status" value="1"/>
</dbReference>
<reference evidence="4 5" key="1">
    <citation type="submission" date="2017-09" db="EMBL/GenBank/DDBJ databases">
        <title>WGS assembly of Aquilegia coerulea Goldsmith.</title>
        <authorList>
            <person name="Hodges S."/>
            <person name="Kramer E."/>
            <person name="Nordborg M."/>
            <person name="Tomkins J."/>
            <person name="Borevitz J."/>
            <person name="Derieg N."/>
            <person name="Yan J."/>
            <person name="Mihaltcheva S."/>
            <person name="Hayes R.D."/>
            <person name="Rokhsar D."/>
        </authorList>
    </citation>
    <scope>NUCLEOTIDE SEQUENCE [LARGE SCALE GENOMIC DNA]</scope>
    <source>
        <strain evidence="5">cv. Goldsmith</strain>
    </source>
</reference>
<accession>A0A2G5E529</accession>
<evidence type="ECO:0000313" key="4">
    <source>
        <dbReference type="EMBL" id="PIA50882.1"/>
    </source>
</evidence>
<dbReference type="GO" id="GO:0008270">
    <property type="term" value="F:zinc ion binding"/>
    <property type="evidence" value="ECO:0007669"/>
    <property type="project" value="UniProtKB-KW"/>
</dbReference>
<dbReference type="InterPro" id="IPR013087">
    <property type="entry name" value="Znf_C2H2_type"/>
</dbReference>
<feature type="region of interest" description="Disordered" evidence="2">
    <location>
        <begin position="1"/>
        <end position="32"/>
    </location>
</feature>
<dbReference type="SUPFAM" id="SSF57667">
    <property type="entry name" value="beta-beta-alpha zinc fingers"/>
    <property type="match status" value="1"/>
</dbReference>
<dbReference type="InParanoid" id="A0A2G5E529"/>
<dbReference type="InterPro" id="IPR053266">
    <property type="entry name" value="Zinc_finger_protein_7"/>
</dbReference>
<dbReference type="OrthoDB" id="632497at2759"/>
<keyword evidence="1" id="KW-0863">Zinc-finger</keyword>
<evidence type="ECO:0000256" key="1">
    <source>
        <dbReference type="PROSITE-ProRule" id="PRU00042"/>
    </source>
</evidence>
<dbReference type="STRING" id="218851.A0A2G5E529"/>
<feature type="domain" description="C2H2-type" evidence="3">
    <location>
        <begin position="60"/>
        <end position="87"/>
    </location>
</feature>
<dbReference type="PROSITE" id="PS50157">
    <property type="entry name" value="ZINC_FINGER_C2H2_2"/>
    <property type="match status" value="1"/>
</dbReference>
<dbReference type="PANTHER" id="PTHR47593">
    <property type="entry name" value="ZINC FINGER PROTEIN 4-LIKE"/>
    <property type="match status" value="1"/>
</dbReference>
<dbReference type="InterPro" id="IPR036236">
    <property type="entry name" value="Znf_C2H2_sf"/>
</dbReference>
<sequence>MEMISSFKRAEVEKSEQNSSSSINNHENEEYYSTEDEVGELLKFTLGRAGLNQPKPKQIFLCNFCSRQFYSPQALGGHQNAHRRERKVATRYFTNTQWMIGTSSDLNSPFAQEFGVQTRSLVQNSNRERYNMVPRFDDPRDGFRPIACTLPIMHPHPSNVLIWPGSFHARHSTQPGEPSMDQPKLDLNLKL</sequence>
<evidence type="ECO:0000256" key="2">
    <source>
        <dbReference type="SAM" id="MobiDB-lite"/>
    </source>
</evidence>
<evidence type="ECO:0000313" key="5">
    <source>
        <dbReference type="Proteomes" id="UP000230069"/>
    </source>
</evidence>
<dbReference type="PROSITE" id="PS00028">
    <property type="entry name" value="ZINC_FINGER_C2H2_1"/>
    <property type="match status" value="1"/>
</dbReference>
<keyword evidence="1" id="KW-0862">Zinc</keyword>
<feature type="region of interest" description="Disordered" evidence="2">
    <location>
        <begin position="169"/>
        <end position="191"/>
    </location>
</feature>
<name>A0A2G5E529_AQUCA</name>
<proteinExistence type="predicted"/>
<dbReference type="Proteomes" id="UP000230069">
    <property type="component" value="Unassembled WGS sequence"/>
</dbReference>
<evidence type="ECO:0000259" key="3">
    <source>
        <dbReference type="PROSITE" id="PS50157"/>
    </source>
</evidence>
<organism evidence="4 5">
    <name type="scientific">Aquilegia coerulea</name>
    <name type="common">Rocky mountain columbine</name>
    <dbReference type="NCBI Taxonomy" id="218851"/>
    <lineage>
        <taxon>Eukaryota</taxon>
        <taxon>Viridiplantae</taxon>
        <taxon>Streptophyta</taxon>
        <taxon>Embryophyta</taxon>
        <taxon>Tracheophyta</taxon>
        <taxon>Spermatophyta</taxon>
        <taxon>Magnoliopsida</taxon>
        <taxon>Ranunculales</taxon>
        <taxon>Ranunculaceae</taxon>
        <taxon>Thalictroideae</taxon>
        <taxon>Aquilegia</taxon>
    </lineage>
</organism>
<protein>
    <recommendedName>
        <fullName evidence="3">C2H2-type domain-containing protein</fullName>
    </recommendedName>
</protein>